<comment type="similarity">
    <text evidence="4 19">Belongs to the CobS family.</text>
</comment>
<evidence type="ECO:0000256" key="14">
    <source>
        <dbReference type="ARBA" id="ARBA00025228"/>
    </source>
</evidence>
<evidence type="ECO:0000256" key="8">
    <source>
        <dbReference type="ARBA" id="ARBA00022573"/>
    </source>
</evidence>
<organism evidence="20 21">
    <name type="scientific">Fervidicoccus fontis</name>
    <dbReference type="NCBI Taxonomy" id="683846"/>
    <lineage>
        <taxon>Archaea</taxon>
        <taxon>Thermoproteota</taxon>
        <taxon>Thermoprotei</taxon>
        <taxon>Fervidicoccales</taxon>
        <taxon>Fervidicoccaceae</taxon>
        <taxon>Fervidicoccus</taxon>
    </lineage>
</organism>
<dbReference type="GO" id="GO:0008818">
    <property type="term" value="F:cobalamin 5'-phosphate synthase activity"/>
    <property type="evidence" value="ECO:0007669"/>
    <property type="project" value="UniProtKB-UniRule"/>
</dbReference>
<dbReference type="PANTHER" id="PTHR34148:SF1">
    <property type="entry name" value="ADENOSYLCOBINAMIDE-GDP RIBAZOLETRANSFERASE"/>
    <property type="match status" value="1"/>
</dbReference>
<dbReference type="AlphaFoldDB" id="A0A843ACD5"/>
<proteinExistence type="inferred from homology"/>
<evidence type="ECO:0000256" key="4">
    <source>
        <dbReference type="ARBA" id="ARBA00010561"/>
    </source>
</evidence>
<feature type="transmembrane region" description="Helical" evidence="19">
    <location>
        <begin position="58"/>
        <end position="77"/>
    </location>
</feature>
<comment type="subcellular location">
    <subcellularLocation>
        <location evidence="2 19">Cell membrane</location>
        <topology evidence="2 19">Multi-pass membrane protein</topology>
    </subcellularLocation>
</comment>
<dbReference type="EC" id="2.7.8.26" evidence="5 19"/>
<sequence length="256" mass="27983">MKDFFSLLSFLTPIPVPRKYREEGLSFGSVYLLPIIGLLRGGIAIIPAAVLLSLKIKLVPLIAFSIVALHFIMQGFLHADGFIDFTEALLAGRFGVDAKKVLKDKYRGSYAIASFSVFTLWLYSSLSSFQEPGYALILFPISAEVWSPSSMILTSLLSGEPPEGMGREFKRSSSPSSLAASLFISFPFTLMLSFSLKLSLIITALSLFSLLLSSLLSYYMGKKALGYANGDVLGFSNELCYALLLTVYAAGAYLWI</sequence>
<evidence type="ECO:0000256" key="1">
    <source>
        <dbReference type="ARBA" id="ARBA00001946"/>
    </source>
</evidence>
<protein>
    <recommendedName>
        <fullName evidence="6 19">Adenosylcobinamide-GDP ribazoletransferase</fullName>
        <ecNumber evidence="5 19">2.7.8.26</ecNumber>
    </recommendedName>
    <alternativeName>
        <fullName evidence="16 19">Cobalamin synthase</fullName>
    </alternativeName>
    <alternativeName>
        <fullName evidence="15 19">Cobalamin-5'-phosphate synthase</fullName>
    </alternativeName>
</protein>
<dbReference type="UniPathway" id="UPA00148">
    <property type="reaction ID" value="UER00238"/>
</dbReference>
<feature type="transmembrane region" description="Helical" evidence="19">
    <location>
        <begin position="108"/>
        <end position="126"/>
    </location>
</feature>
<evidence type="ECO:0000256" key="5">
    <source>
        <dbReference type="ARBA" id="ARBA00013200"/>
    </source>
</evidence>
<evidence type="ECO:0000256" key="7">
    <source>
        <dbReference type="ARBA" id="ARBA00022475"/>
    </source>
</evidence>
<comment type="function">
    <text evidence="14 19">Joins adenosylcobinamide-GDP and alpha-ribazole to generate adenosylcobalamin (Ado-cobalamin). Also synthesizes adenosylcobalamin 5'-phosphate from adenosylcobinamide-GDP and alpha-ribazole 5'-phosphate.</text>
</comment>
<gene>
    <name evidence="19" type="primary">cobS</name>
    <name evidence="20" type="ORF">IOK49_01530</name>
</gene>
<dbReference type="HAMAP" id="MF_00719">
    <property type="entry name" value="CobS"/>
    <property type="match status" value="1"/>
</dbReference>
<dbReference type="GO" id="GO:0005886">
    <property type="term" value="C:plasma membrane"/>
    <property type="evidence" value="ECO:0007669"/>
    <property type="project" value="UniProtKB-SubCell"/>
</dbReference>
<dbReference type="Pfam" id="PF02654">
    <property type="entry name" value="CobS"/>
    <property type="match status" value="1"/>
</dbReference>
<evidence type="ECO:0000256" key="11">
    <source>
        <dbReference type="ARBA" id="ARBA00022842"/>
    </source>
</evidence>
<keyword evidence="7 19" id="KW-1003">Cell membrane</keyword>
<accession>A0A843ACD5</accession>
<dbReference type="EMBL" id="JADEZV010000001">
    <property type="protein sequence ID" value="MBE9390766.1"/>
    <property type="molecule type" value="Genomic_DNA"/>
</dbReference>
<evidence type="ECO:0000256" key="2">
    <source>
        <dbReference type="ARBA" id="ARBA00004651"/>
    </source>
</evidence>
<keyword evidence="10 19" id="KW-0812">Transmembrane</keyword>
<dbReference type="PANTHER" id="PTHR34148">
    <property type="entry name" value="ADENOSYLCOBINAMIDE-GDP RIBAZOLETRANSFERASE"/>
    <property type="match status" value="1"/>
</dbReference>
<dbReference type="Proteomes" id="UP000652307">
    <property type="component" value="Unassembled WGS sequence"/>
</dbReference>
<keyword evidence="13 19" id="KW-0472">Membrane</keyword>
<comment type="catalytic activity">
    <reaction evidence="17 19">
        <text>alpha-ribazole + adenosylcob(III)inamide-GDP = adenosylcob(III)alamin + GMP + H(+)</text>
        <dbReference type="Rhea" id="RHEA:16049"/>
        <dbReference type="ChEBI" id="CHEBI:10329"/>
        <dbReference type="ChEBI" id="CHEBI:15378"/>
        <dbReference type="ChEBI" id="CHEBI:18408"/>
        <dbReference type="ChEBI" id="CHEBI:58115"/>
        <dbReference type="ChEBI" id="CHEBI:60487"/>
        <dbReference type="EC" id="2.7.8.26"/>
    </reaction>
</comment>
<evidence type="ECO:0000256" key="19">
    <source>
        <dbReference type="HAMAP-Rule" id="MF_00719"/>
    </source>
</evidence>
<dbReference type="RefSeq" id="WP_193803345.1">
    <property type="nucleotide sequence ID" value="NZ_JADEZV010000001.1"/>
</dbReference>
<keyword evidence="12 19" id="KW-1133">Transmembrane helix</keyword>
<name>A0A843ACD5_9CREN</name>
<dbReference type="GO" id="GO:0009236">
    <property type="term" value="P:cobalamin biosynthetic process"/>
    <property type="evidence" value="ECO:0007669"/>
    <property type="project" value="UniProtKB-UniRule"/>
</dbReference>
<comment type="pathway">
    <text evidence="3 19">Cofactor biosynthesis; adenosylcobalamin biosynthesis; adenosylcobalamin from cob(II)yrinate a,c-diamide: step 7/7.</text>
</comment>
<evidence type="ECO:0000313" key="21">
    <source>
        <dbReference type="Proteomes" id="UP000652307"/>
    </source>
</evidence>
<comment type="caution">
    <text evidence="20">The sequence shown here is derived from an EMBL/GenBank/DDBJ whole genome shotgun (WGS) entry which is preliminary data.</text>
</comment>
<keyword evidence="9 19" id="KW-0808">Transferase</keyword>
<feature type="transmembrane region" description="Helical" evidence="19">
    <location>
        <begin position="31"/>
        <end position="51"/>
    </location>
</feature>
<comment type="catalytic activity">
    <reaction evidence="18 19">
        <text>alpha-ribazole 5'-phosphate + adenosylcob(III)inamide-GDP = adenosylcob(III)alamin 5'-phosphate + GMP + H(+)</text>
        <dbReference type="Rhea" id="RHEA:23560"/>
        <dbReference type="ChEBI" id="CHEBI:15378"/>
        <dbReference type="ChEBI" id="CHEBI:57918"/>
        <dbReference type="ChEBI" id="CHEBI:58115"/>
        <dbReference type="ChEBI" id="CHEBI:60487"/>
        <dbReference type="ChEBI" id="CHEBI:60493"/>
        <dbReference type="EC" id="2.7.8.26"/>
    </reaction>
</comment>
<dbReference type="InterPro" id="IPR003805">
    <property type="entry name" value="CobS"/>
</dbReference>
<evidence type="ECO:0000256" key="13">
    <source>
        <dbReference type="ARBA" id="ARBA00023136"/>
    </source>
</evidence>
<evidence type="ECO:0000256" key="3">
    <source>
        <dbReference type="ARBA" id="ARBA00004663"/>
    </source>
</evidence>
<evidence type="ECO:0000256" key="17">
    <source>
        <dbReference type="ARBA" id="ARBA00048623"/>
    </source>
</evidence>
<reference evidence="20" key="1">
    <citation type="submission" date="2020-10" db="EMBL/GenBank/DDBJ databases">
        <title>Fervidococcus fontis strain 3639Fd - the first crenarchaeon capable of growth on lipids.</title>
        <authorList>
            <person name="Kochetkova T.V."/>
            <person name="Elcheninov A.G."/>
            <person name="Toschakov S.V."/>
            <person name="Kublanov I.V."/>
        </authorList>
    </citation>
    <scope>NUCLEOTIDE SEQUENCE</scope>
    <source>
        <strain evidence="20">3639Fd</strain>
    </source>
</reference>
<evidence type="ECO:0000256" key="6">
    <source>
        <dbReference type="ARBA" id="ARBA00015850"/>
    </source>
</evidence>
<feature type="transmembrane region" description="Helical" evidence="19">
    <location>
        <begin position="133"/>
        <end position="157"/>
    </location>
</feature>
<feature type="transmembrane region" description="Helical" evidence="19">
    <location>
        <begin position="201"/>
        <end position="220"/>
    </location>
</feature>
<evidence type="ECO:0000256" key="16">
    <source>
        <dbReference type="ARBA" id="ARBA00032853"/>
    </source>
</evidence>
<comment type="cofactor">
    <cofactor evidence="1 19">
        <name>Mg(2+)</name>
        <dbReference type="ChEBI" id="CHEBI:18420"/>
    </cofactor>
</comment>
<evidence type="ECO:0000256" key="18">
    <source>
        <dbReference type="ARBA" id="ARBA00049504"/>
    </source>
</evidence>
<keyword evidence="11 19" id="KW-0460">Magnesium</keyword>
<evidence type="ECO:0000256" key="12">
    <source>
        <dbReference type="ARBA" id="ARBA00022989"/>
    </source>
</evidence>
<keyword evidence="8 19" id="KW-0169">Cobalamin biosynthesis</keyword>
<dbReference type="GO" id="GO:0051073">
    <property type="term" value="F:adenosylcobinamide-GDP ribazoletransferase activity"/>
    <property type="evidence" value="ECO:0007669"/>
    <property type="project" value="UniProtKB-UniRule"/>
</dbReference>
<evidence type="ECO:0000256" key="9">
    <source>
        <dbReference type="ARBA" id="ARBA00022679"/>
    </source>
</evidence>
<evidence type="ECO:0000313" key="20">
    <source>
        <dbReference type="EMBL" id="MBE9390766.1"/>
    </source>
</evidence>
<evidence type="ECO:0000256" key="15">
    <source>
        <dbReference type="ARBA" id="ARBA00032605"/>
    </source>
</evidence>
<feature type="transmembrane region" description="Helical" evidence="19">
    <location>
        <begin position="232"/>
        <end position="255"/>
    </location>
</feature>
<evidence type="ECO:0000256" key="10">
    <source>
        <dbReference type="ARBA" id="ARBA00022692"/>
    </source>
</evidence>